<reference evidence="6 7" key="1">
    <citation type="journal article" date="2015" name="Nat. Commun.">
        <title>Production of butyrate from lysine and the Amadori product fructoselysine by a human gut commensal.</title>
        <authorList>
            <person name="Bui T.P."/>
            <person name="Ritari J."/>
            <person name="Boeren S."/>
            <person name="de Waard P."/>
            <person name="Plugge C.M."/>
            <person name="de Vos W.M."/>
        </authorList>
    </citation>
    <scope>NUCLEOTIDE SEQUENCE [LARGE SCALE GENOMIC DNA]</scope>
    <source>
        <strain evidence="6 7">AF211</strain>
    </source>
</reference>
<dbReference type="InterPro" id="IPR000887">
    <property type="entry name" value="Aldlse_KDPG_KHG"/>
</dbReference>
<keyword evidence="5" id="KW-0119">Carbohydrate metabolism</keyword>
<evidence type="ECO:0000256" key="3">
    <source>
        <dbReference type="ARBA" id="ARBA00011233"/>
    </source>
</evidence>
<dbReference type="SUPFAM" id="SSF51569">
    <property type="entry name" value="Aldolase"/>
    <property type="match status" value="1"/>
</dbReference>
<dbReference type="NCBIfam" id="TIGR01182">
    <property type="entry name" value="eda"/>
    <property type="match status" value="1"/>
</dbReference>
<dbReference type="PANTHER" id="PTHR30246">
    <property type="entry name" value="2-KETO-3-DEOXY-6-PHOSPHOGLUCONATE ALDOLASE"/>
    <property type="match status" value="1"/>
</dbReference>
<evidence type="ECO:0000313" key="7">
    <source>
        <dbReference type="Proteomes" id="UP000064844"/>
    </source>
</evidence>
<reference evidence="7" key="2">
    <citation type="submission" date="2015-04" db="EMBL/GenBank/DDBJ databases">
        <title>A butyrogenic pathway from the amino acid lysine in a human gut commensal.</title>
        <authorList>
            <person name="de Vos W.M."/>
            <person name="Bui N.T.P."/>
            <person name="Plugge C.M."/>
            <person name="Ritari J."/>
        </authorList>
    </citation>
    <scope>NUCLEOTIDE SEQUENCE [LARGE SCALE GENOMIC DNA]</scope>
    <source>
        <strain evidence="7">AF211</strain>
    </source>
</reference>
<sequence>MNAMNEAISNIGVVPVIKLNHPERDAVALANALCEGGVPVAEVTYRAAGAATAIKLMSEAQPDMLVGAGTVLTTEQVDEAVAAGAKFIVTPGLDVDIVKYCQEKGVPVYPGCSSATDYHTAFKLGLEVVKFFPAEQCGGLAKIKALSAPFPMFKVMPTGGISLKNLKDYLSCPVICACGGSYMVTADLIDNQKWDEIVALCKESVSIVKQVRGNG</sequence>
<comment type="similarity">
    <text evidence="2">Belongs to the KHG/KDPG aldolase family.</text>
</comment>
<dbReference type="CDD" id="cd00452">
    <property type="entry name" value="KDPG_aldolase"/>
    <property type="match status" value="1"/>
</dbReference>
<keyword evidence="7" id="KW-1185">Reference proteome</keyword>
<dbReference type="InterPro" id="IPR013785">
    <property type="entry name" value="Aldolase_TIM"/>
</dbReference>
<dbReference type="RefSeq" id="WP_058117156.1">
    <property type="nucleotide sequence ID" value="NZ_CP011307.1"/>
</dbReference>
<dbReference type="NCBIfam" id="NF004325">
    <property type="entry name" value="PRK05718.1"/>
    <property type="match status" value="1"/>
</dbReference>
<evidence type="ECO:0000313" key="6">
    <source>
        <dbReference type="EMBL" id="ALP93161.1"/>
    </source>
</evidence>
<gene>
    <name evidence="6" type="ORF">IB211_00766c</name>
</gene>
<dbReference type="PROSITE" id="PS00160">
    <property type="entry name" value="ALDOLASE_KDPG_KHG_2"/>
    <property type="match status" value="1"/>
</dbReference>
<keyword evidence="4 6" id="KW-0456">Lyase</keyword>
<evidence type="ECO:0000256" key="2">
    <source>
        <dbReference type="ARBA" id="ARBA00006906"/>
    </source>
</evidence>
<dbReference type="GO" id="GO:0008675">
    <property type="term" value="F:2-dehydro-3-deoxy-phosphogluconate aldolase activity"/>
    <property type="evidence" value="ECO:0007669"/>
    <property type="project" value="UniProtKB-EC"/>
</dbReference>
<dbReference type="KEGG" id="ibu:IB211_00766c"/>
<evidence type="ECO:0000256" key="1">
    <source>
        <dbReference type="ARBA" id="ARBA00004761"/>
    </source>
</evidence>
<dbReference type="PANTHER" id="PTHR30246:SF1">
    <property type="entry name" value="2-DEHYDRO-3-DEOXY-6-PHOSPHOGALACTONATE ALDOLASE-RELATED"/>
    <property type="match status" value="1"/>
</dbReference>
<dbReference type="Pfam" id="PF01081">
    <property type="entry name" value="Aldolase"/>
    <property type="match status" value="1"/>
</dbReference>
<dbReference type="STRING" id="1297617.IB211_00766c"/>
<name>A0A0S2W1H8_9FIRM</name>
<comment type="pathway">
    <text evidence="1">Carbohydrate acid metabolism.</text>
</comment>
<evidence type="ECO:0000256" key="5">
    <source>
        <dbReference type="ARBA" id="ARBA00023277"/>
    </source>
</evidence>
<dbReference type="PATRIC" id="fig|1297617.4.peg.780"/>
<dbReference type="InterPro" id="IPR031338">
    <property type="entry name" value="KDPG/KHG_AS_2"/>
</dbReference>
<dbReference type="Gene3D" id="3.20.20.70">
    <property type="entry name" value="Aldolase class I"/>
    <property type="match status" value="1"/>
</dbReference>
<dbReference type="Proteomes" id="UP000064844">
    <property type="component" value="Chromosome"/>
</dbReference>
<proteinExistence type="inferred from homology"/>
<comment type="subunit">
    <text evidence="3">Homotrimer.</text>
</comment>
<protein>
    <submittedName>
        <fullName evidence="6">4-Hydroxy-2-oxoglutarate aldolase</fullName>
        <ecNumber evidence="6">4.1.2.14</ecNumber>
        <ecNumber evidence="6">4.1.3.16</ecNumber>
    </submittedName>
</protein>
<dbReference type="GO" id="GO:0008700">
    <property type="term" value="F:(R,S)-4-hydroxy-2-oxoglutarate aldolase activity"/>
    <property type="evidence" value="ECO:0007669"/>
    <property type="project" value="UniProtKB-EC"/>
</dbReference>
<dbReference type="AlphaFoldDB" id="A0A0S2W1H8"/>
<dbReference type="EMBL" id="CP011307">
    <property type="protein sequence ID" value="ALP93161.1"/>
    <property type="molecule type" value="Genomic_DNA"/>
</dbReference>
<accession>A0A0S2W1H8</accession>
<dbReference type="EC" id="4.1.2.14" evidence="6"/>
<organism evidence="6 7">
    <name type="scientific">Intestinimonas butyriciproducens</name>
    <dbReference type="NCBI Taxonomy" id="1297617"/>
    <lineage>
        <taxon>Bacteria</taxon>
        <taxon>Bacillati</taxon>
        <taxon>Bacillota</taxon>
        <taxon>Clostridia</taxon>
        <taxon>Eubacteriales</taxon>
        <taxon>Intestinimonas</taxon>
    </lineage>
</organism>
<evidence type="ECO:0000256" key="4">
    <source>
        <dbReference type="ARBA" id="ARBA00023239"/>
    </source>
</evidence>
<dbReference type="EC" id="4.1.3.16" evidence="6"/>